<gene>
    <name evidence="4" type="ORF">KZJ38_31320</name>
</gene>
<evidence type="ECO:0000259" key="2">
    <source>
        <dbReference type="PROSITE" id="PS50883"/>
    </source>
</evidence>
<sequence>MTRQDTADRMTDSEPHGETGREVGYMHGSGGYRPAVAAQVLESERAVLRLLTRSAPLPELLAEVCRRAEALLGDGAACSVLVLDTDGKHARVGAAPSLPPDFCEALADFEIGPRAGSCGTAMFEHRMVVAEDIETDPLWADHKHLAMPFGLRACWSIPFEDESGGVLGAFAVYYRTPRRPTDVEETILRDIGRSVGLAIQQDRIRLRLAQSEEHHRLVVDHLNEGIVVQSKSGEVLACNPSAMRMLRTTPAVIGTNIYSVMLHARRDDGSVIESPDRPTLKVFATGMPVLGVTMSVELAIGETIWITANFVPIIRPGEPEPSAVLVSFNDIGPVRAAQRQLKYLATRDPLTGLYNRAYLSDRMRELLEQRGRDGAAPRVAVLFVDLDGFKKVNDTAGHEAGDALLCSVARRLAACVHKGDTLARAGGDEFVIVVSGYESAAHLTALAREVLETVAMPFAVADNEYYLGASIGISVCPEDGRDAATLMRNADSAMYQAKQRGRNGFEFFTKELSRQLQRRFAIEQSLRRALAADELRLVYQPIVDGASGRTVGAEALMRWHNEELGDVSPIEFIPVAEDTGLIVTLGRWLLERACAQAAEWRKTLAPDLMIAVNLSPRQFNDGLVQEVAQCLAAAGLDPTALELEITEGLLMSERAPVMPMLTSLSRMGVRISVDDFGTGYSSLSYLKRFPLHNLKVDRSFVAGLPDHRDAVAITHAVVAMAHSLGMNVTAEGVETSAQSAYLRSIGCDRQQGYLFGRPVAPGEYTQLLAEVAGMEGHAGDDVGTRAPRVS</sequence>
<dbReference type="PIRSF" id="PIRSF005925">
    <property type="entry name" value="Dos"/>
    <property type="match status" value="1"/>
</dbReference>
<dbReference type="NCBIfam" id="TIGR00254">
    <property type="entry name" value="GGDEF"/>
    <property type="match status" value="1"/>
</dbReference>
<dbReference type="SUPFAM" id="SSF55781">
    <property type="entry name" value="GAF domain-like"/>
    <property type="match status" value="1"/>
</dbReference>
<dbReference type="SUPFAM" id="SSF55073">
    <property type="entry name" value="Nucleotide cyclase"/>
    <property type="match status" value="1"/>
</dbReference>
<dbReference type="PROSITE" id="PS50887">
    <property type="entry name" value="GGDEF"/>
    <property type="match status" value="1"/>
</dbReference>
<dbReference type="InterPro" id="IPR012226">
    <property type="entry name" value="Diguanyl_cyclase/Pdiesterase"/>
</dbReference>
<dbReference type="InterPro" id="IPR043128">
    <property type="entry name" value="Rev_trsase/Diguanyl_cyclase"/>
</dbReference>
<dbReference type="RefSeq" id="WP_219803735.1">
    <property type="nucleotide sequence ID" value="NZ_CP080096.1"/>
</dbReference>
<dbReference type="InterPro" id="IPR029787">
    <property type="entry name" value="Nucleotide_cyclase"/>
</dbReference>
<feature type="compositionally biased region" description="Basic and acidic residues" evidence="1">
    <location>
        <begin position="1"/>
        <end position="21"/>
    </location>
</feature>
<dbReference type="Gene3D" id="3.20.20.450">
    <property type="entry name" value="EAL domain"/>
    <property type="match status" value="1"/>
</dbReference>
<dbReference type="SMART" id="SM00052">
    <property type="entry name" value="EAL"/>
    <property type="match status" value="1"/>
</dbReference>
<proteinExistence type="predicted"/>
<evidence type="ECO:0000259" key="3">
    <source>
        <dbReference type="PROSITE" id="PS50887"/>
    </source>
</evidence>
<dbReference type="PANTHER" id="PTHR44757:SF2">
    <property type="entry name" value="BIOFILM ARCHITECTURE MAINTENANCE PROTEIN MBAA"/>
    <property type="match status" value="1"/>
</dbReference>
<dbReference type="InterPro" id="IPR035919">
    <property type="entry name" value="EAL_sf"/>
</dbReference>
<dbReference type="Gene3D" id="3.30.450.20">
    <property type="entry name" value="PAS domain"/>
    <property type="match status" value="1"/>
</dbReference>
<dbReference type="CDD" id="cd01948">
    <property type="entry name" value="EAL"/>
    <property type="match status" value="1"/>
</dbReference>
<dbReference type="PROSITE" id="PS50883">
    <property type="entry name" value="EAL"/>
    <property type="match status" value="1"/>
</dbReference>
<reference evidence="4 5" key="1">
    <citation type="submission" date="2021-07" db="EMBL/GenBank/DDBJ databases">
        <title>Paraburkholderia edwinii protects Aspergillus sp. from phenazines by acting as a toxin sponge.</title>
        <authorList>
            <person name="Dahlstrom K.M."/>
            <person name="Newman D.K."/>
        </authorList>
    </citation>
    <scope>NUCLEOTIDE SEQUENCE [LARGE SCALE GENOMIC DNA]</scope>
    <source>
        <strain evidence="4 5">Pe01</strain>
    </source>
</reference>
<evidence type="ECO:0000256" key="1">
    <source>
        <dbReference type="SAM" id="MobiDB-lite"/>
    </source>
</evidence>
<dbReference type="Gene3D" id="3.30.450.40">
    <property type="match status" value="1"/>
</dbReference>
<dbReference type="Pfam" id="PF00563">
    <property type="entry name" value="EAL"/>
    <property type="match status" value="1"/>
</dbReference>
<accession>A0ABX8UY36</accession>
<feature type="region of interest" description="Disordered" evidence="1">
    <location>
        <begin position="1"/>
        <end position="24"/>
    </location>
</feature>
<dbReference type="SUPFAM" id="SSF55785">
    <property type="entry name" value="PYP-like sensor domain (PAS domain)"/>
    <property type="match status" value="1"/>
</dbReference>
<evidence type="ECO:0000313" key="5">
    <source>
        <dbReference type="Proteomes" id="UP000826462"/>
    </source>
</evidence>
<dbReference type="InterPro" id="IPR029016">
    <property type="entry name" value="GAF-like_dom_sf"/>
</dbReference>
<evidence type="ECO:0000313" key="4">
    <source>
        <dbReference type="EMBL" id="QYD73881.1"/>
    </source>
</evidence>
<dbReference type="SMART" id="SM00267">
    <property type="entry name" value="GGDEF"/>
    <property type="match status" value="1"/>
</dbReference>
<feature type="domain" description="GGDEF" evidence="3">
    <location>
        <begin position="377"/>
        <end position="510"/>
    </location>
</feature>
<protein>
    <submittedName>
        <fullName evidence="4">EAL domain-containing protein</fullName>
    </submittedName>
</protein>
<dbReference type="Proteomes" id="UP000826462">
    <property type="component" value="Chromosome 2"/>
</dbReference>
<feature type="domain" description="EAL" evidence="2">
    <location>
        <begin position="519"/>
        <end position="772"/>
    </location>
</feature>
<dbReference type="SUPFAM" id="SSF141868">
    <property type="entry name" value="EAL domain-like"/>
    <property type="match status" value="1"/>
</dbReference>
<dbReference type="InterPro" id="IPR052155">
    <property type="entry name" value="Biofilm_reg_signaling"/>
</dbReference>
<dbReference type="Pfam" id="PF00990">
    <property type="entry name" value="GGDEF"/>
    <property type="match status" value="1"/>
</dbReference>
<dbReference type="Gene3D" id="3.30.70.270">
    <property type="match status" value="1"/>
</dbReference>
<keyword evidence="5" id="KW-1185">Reference proteome</keyword>
<dbReference type="SMART" id="SM00065">
    <property type="entry name" value="GAF"/>
    <property type="match status" value="1"/>
</dbReference>
<dbReference type="SMART" id="SM00091">
    <property type="entry name" value="PAS"/>
    <property type="match status" value="1"/>
</dbReference>
<dbReference type="InterPro" id="IPR000160">
    <property type="entry name" value="GGDEF_dom"/>
</dbReference>
<dbReference type="PANTHER" id="PTHR44757">
    <property type="entry name" value="DIGUANYLATE CYCLASE DGCP"/>
    <property type="match status" value="1"/>
</dbReference>
<organism evidence="4 5">
    <name type="scientific">Paraburkholderia edwinii</name>
    <dbReference type="NCBI Taxonomy" id="2861782"/>
    <lineage>
        <taxon>Bacteria</taxon>
        <taxon>Pseudomonadati</taxon>
        <taxon>Pseudomonadota</taxon>
        <taxon>Betaproteobacteria</taxon>
        <taxon>Burkholderiales</taxon>
        <taxon>Burkholderiaceae</taxon>
        <taxon>Paraburkholderia</taxon>
    </lineage>
</organism>
<dbReference type="CDD" id="cd00130">
    <property type="entry name" value="PAS"/>
    <property type="match status" value="1"/>
</dbReference>
<dbReference type="EMBL" id="CP080096">
    <property type="protein sequence ID" value="QYD73881.1"/>
    <property type="molecule type" value="Genomic_DNA"/>
</dbReference>
<dbReference type="InterPro" id="IPR000014">
    <property type="entry name" value="PAS"/>
</dbReference>
<dbReference type="InterPro" id="IPR035965">
    <property type="entry name" value="PAS-like_dom_sf"/>
</dbReference>
<dbReference type="CDD" id="cd01949">
    <property type="entry name" value="GGDEF"/>
    <property type="match status" value="1"/>
</dbReference>
<dbReference type="InterPro" id="IPR003018">
    <property type="entry name" value="GAF"/>
</dbReference>
<dbReference type="Pfam" id="PF13185">
    <property type="entry name" value="GAF_2"/>
    <property type="match status" value="1"/>
</dbReference>
<name>A0ABX8UY36_9BURK</name>
<dbReference type="InterPro" id="IPR001633">
    <property type="entry name" value="EAL_dom"/>
</dbReference>